<dbReference type="EMBL" id="ML119684">
    <property type="protein sequence ID" value="RPA80884.1"/>
    <property type="molecule type" value="Genomic_DNA"/>
</dbReference>
<evidence type="ECO:0000313" key="3">
    <source>
        <dbReference type="Proteomes" id="UP000275078"/>
    </source>
</evidence>
<dbReference type="AlphaFoldDB" id="A0A3N4IGU5"/>
<evidence type="ECO:0000313" key="2">
    <source>
        <dbReference type="EMBL" id="RPA80884.1"/>
    </source>
</evidence>
<comment type="similarity">
    <text evidence="1">Belongs to the TIP41 family.</text>
</comment>
<organism evidence="2 3">
    <name type="scientific">Ascobolus immersus RN42</name>
    <dbReference type="NCBI Taxonomy" id="1160509"/>
    <lineage>
        <taxon>Eukaryota</taxon>
        <taxon>Fungi</taxon>
        <taxon>Dikarya</taxon>
        <taxon>Ascomycota</taxon>
        <taxon>Pezizomycotina</taxon>
        <taxon>Pezizomycetes</taxon>
        <taxon>Pezizales</taxon>
        <taxon>Ascobolaceae</taxon>
        <taxon>Ascobolus</taxon>
    </lineage>
</organism>
<proteinExistence type="inferred from homology"/>
<dbReference type="OrthoDB" id="10253878at2759"/>
<dbReference type="InterPro" id="IPR051330">
    <property type="entry name" value="Phosphatase_reg/MetRdx"/>
</dbReference>
<dbReference type="GO" id="GO:0031929">
    <property type="term" value="P:TOR signaling"/>
    <property type="evidence" value="ECO:0007669"/>
    <property type="project" value="TreeGrafter"/>
</dbReference>
<keyword evidence="3" id="KW-1185">Reference proteome</keyword>
<sequence length="290" mass="32717">MAALPTQSSFPLPTLPPKTITQSGFRISTLKLPILNSSEIDAMTERLTIAPPEMIFGKNYVEIEHIASGWAIRFDAESALDTVGKDGERMLKVSYSEEWSKMRSSMTSSIKEIVKPFDWSYTPTNYAGTVTTPPPASTTTESSTSFEFKQTDKPLPLHLLSAPDPILFFDEVHHYEDELADNGIALLSTKIRVMPQRLLLLCRFFLRLDGVIVRVNDVRVYVEFGEEKVVREVVEREESYKDVVEKLRRRGVMGDDLPSVLRDAHAVAEVMGEGKVRREELILKGVKKPE</sequence>
<gene>
    <name evidence="2" type="ORF">BJ508DRAFT_415144</name>
</gene>
<dbReference type="InterPro" id="IPR007303">
    <property type="entry name" value="TIP41-like"/>
</dbReference>
<dbReference type="Proteomes" id="UP000275078">
    <property type="component" value="Unassembled WGS sequence"/>
</dbReference>
<dbReference type="STRING" id="1160509.A0A3N4IGU5"/>
<dbReference type="Pfam" id="PF04176">
    <property type="entry name" value="TIP41"/>
    <property type="match status" value="1"/>
</dbReference>
<evidence type="ECO:0000256" key="1">
    <source>
        <dbReference type="ARBA" id="ARBA00006658"/>
    </source>
</evidence>
<dbReference type="GO" id="GO:0005829">
    <property type="term" value="C:cytosol"/>
    <property type="evidence" value="ECO:0007669"/>
    <property type="project" value="TreeGrafter"/>
</dbReference>
<dbReference type="PANTHER" id="PTHR21021">
    <property type="entry name" value="GAF/PUTATIVE CYTOSKELETAL PROTEIN"/>
    <property type="match status" value="1"/>
</dbReference>
<name>A0A3N4IGU5_ASCIM</name>
<dbReference type="PANTHER" id="PTHR21021:SF16">
    <property type="entry name" value="TIP41-LIKE PROTEIN"/>
    <property type="match status" value="1"/>
</dbReference>
<protein>
    <submittedName>
        <fullName evidence="2">TIP41-domain-containing protein</fullName>
    </submittedName>
</protein>
<accession>A0A3N4IGU5</accession>
<reference evidence="2 3" key="1">
    <citation type="journal article" date="2018" name="Nat. Ecol. Evol.">
        <title>Pezizomycetes genomes reveal the molecular basis of ectomycorrhizal truffle lifestyle.</title>
        <authorList>
            <person name="Murat C."/>
            <person name="Payen T."/>
            <person name="Noel B."/>
            <person name="Kuo A."/>
            <person name="Morin E."/>
            <person name="Chen J."/>
            <person name="Kohler A."/>
            <person name="Krizsan K."/>
            <person name="Balestrini R."/>
            <person name="Da Silva C."/>
            <person name="Montanini B."/>
            <person name="Hainaut M."/>
            <person name="Levati E."/>
            <person name="Barry K.W."/>
            <person name="Belfiori B."/>
            <person name="Cichocki N."/>
            <person name="Clum A."/>
            <person name="Dockter R.B."/>
            <person name="Fauchery L."/>
            <person name="Guy J."/>
            <person name="Iotti M."/>
            <person name="Le Tacon F."/>
            <person name="Lindquist E.A."/>
            <person name="Lipzen A."/>
            <person name="Malagnac F."/>
            <person name="Mello A."/>
            <person name="Molinier V."/>
            <person name="Miyauchi S."/>
            <person name="Poulain J."/>
            <person name="Riccioni C."/>
            <person name="Rubini A."/>
            <person name="Sitrit Y."/>
            <person name="Splivallo R."/>
            <person name="Traeger S."/>
            <person name="Wang M."/>
            <person name="Zifcakova L."/>
            <person name="Wipf D."/>
            <person name="Zambonelli A."/>
            <person name="Paolocci F."/>
            <person name="Nowrousian M."/>
            <person name="Ottonello S."/>
            <person name="Baldrian P."/>
            <person name="Spatafora J.W."/>
            <person name="Henrissat B."/>
            <person name="Nagy L.G."/>
            <person name="Aury J.M."/>
            <person name="Wincker P."/>
            <person name="Grigoriev I.V."/>
            <person name="Bonfante P."/>
            <person name="Martin F.M."/>
        </authorList>
    </citation>
    <scope>NUCLEOTIDE SEQUENCE [LARGE SCALE GENOMIC DNA]</scope>
    <source>
        <strain evidence="2 3">RN42</strain>
    </source>
</reference>